<accession>A0A9P1C064</accession>
<dbReference type="SUPFAM" id="SSF53335">
    <property type="entry name" value="S-adenosyl-L-methionine-dependent methyltransferases"/>
    <property type="match status" value="1"/>
</dbReference>
<evidence type="ECO:0000313" key="4">
    <source>
        <dbReference type="EMBL" id="CAL1136064.1"/>
    </source>
</evidence>
<evidence type="ECO:0000313" key="3">
    <source>
        <dbReference type="EMBL" id="CAI3982689.1"/>
    </source>
</evidence>
<dbReference type="Gene3D" id="3.40.50.150">
    <property type="entry name" value="Vaccinia Virus protein VP39"/>
    <property type="match status" value="1"/>
</dbReference>
<reference evidence="3" key="1">
    <citation type="submission" date="2022-10" db="EMBL/GenBank/DDBJ databases">
        <authorList>
            <person name="Chen Y."/>
            <person name="Dougan E. K."/>
            <person name="Chan C."/>
            <person name="Rhodes N."/>
            <person name="Thang M."/>
        </authorList>
    </citation>
    <scope>NUCLEOTIDE SEQUENCE</scope>
</reference>
<evidence type="ECO:0000313" key="5">
    <source>
        <dbReference type="Proteomes" id="UP001152797"/>
    </source>
</evidence>
<protein>
    <recommendedName>
        <fullName evidence="2">Methyltransferase FkbM domain-containing protein</fullName>
    </recommendedName>
</protein>
<dbReference type="OrthoDB" id="530233at2759"/>
<proteinExistence type="predicted"/>
<keyword evidence="5" id="KW-1185">Reference proteome</keyword>
<evidence type="ECO:0000259" key="2">
    <source>
        <dbReference type="Pfam" id="PF05050"/>
    </source>
</evidence>
<dbReference type="EMBL" id="CAMXCT030000736">
    <property type="protein sequence ID" value="CAL4770001.1"/>
    <property type="molecule type" value="Genomic_DNA"/>
</dbReference>
<gene>
    <name evidence="3" type="ORF">C1SCF055_LOCUS10357</name>
</gene>
<feature type="domain" description="Methyltransferase FkbM" evidence="2">
    <location>
        <begin position="652"/>
        <end position="837"/>
    </location>
</feature>
<name>A0A9P1C064_9DINO</name>
<dbReference type="InterPro" id="IPR029063">
    <property type="entry name" value="SAM-dependent_MTases_sf"/>
</dbReference>
<dbReference type="EMBL" id="CAMXCT020000736">
    <property type="protein sequence ID" value="CAL1136064.1"/>
    <property type="molecule type" value="Genomic_DNA"/>
</dbReference>
<dbReference type="AlphaFoldDB" id="A0A9P1C064"/>
<dbReference type="Proteomes" id="UP001152797">
    <property type="component" value="Unassembled WGS sequence"/>
</dbReference>
<sequence>MRSKFNPFPAPKKGNPRMVLKRPASQKTKAKSWQNVPYTRGAADVGPRGLRMDQTKWKRSLPDILHATDKGIVQMLMQDGLLPDWRGKTCPRCEKGKLRGWVQKPGDSSPKLRCNSRGCQVYFNPHHLHHLFTEGYGVAGSPLQTQAALLLLKINNIPNSTIHRLMHVNHKAIEDLDKRLALLRKEYVEEKEKEIVFGNGAAWQDVEADETTFDKKTITDVSELGNTKKPIEWEQWCGIVQRGKPESLVLHRLKPVRTDARAPGPGAVRKVEWRPLADHWLKNRKVVLHTGSAKSYRVRVAGVLHDRVVHCKKRVKVRGKWKWQAPRYVKVVEHKLPGTNKKIRVKAGTQVIDRCWRFLKERLSLNQNTKAGSSLLRSKLRSAQYQYWYKNADMWVATGSLCQWAAKRLMGKKIGKAMGKSIRLSIVALHSVDGVHQQFKELVKLAEELGSGAAGSKSQMELGWCGGLMRRNQDLFWEGPQADVTCHQRIRQGLSAGNDWVTLSFQWPAGCKRCAVLLALNIVALNIVVIVFQRPFLCQQLSAKSPGWTGRTINRTNPVSRVSQLENVSDTVTVRSVNPVDSEKRYFQSCLPQYFLDHLTKEFYNLAVRRRDGLDVFLETYISLWPTDGLVMFDIGAGCYASGSDSDSTLAIKFAKHFGCAKNRFFAFEPQPDVFMKTMQCLNKELFPDRFCVALENAAFSNVTSRLQLAGKANVASLTGHLAESGHKKHPAKADRDYAKSMQVMAWDVATYARLHNLAKIDLLKIDTEGHDFTVVQGALSMLRAKEIMVVVMEVSDKMNPDFWGASYQGGKPVFHSKHIAEPNVKSVWQFMLNLNYFGFWLGTKRLVPLSGACWDDRMEICGDPHGYLNSGICWFDIIFILNQGYGAKMINEILNSK</sequence>
<dbReference type="Pfam" id="PF05050">
    <property type="entry name" value="Methyltransf_21"/>
    <property type="match status" value="1"/>
</dbReference>
<reference evidence="4" key="2">
    <citation type="submission" date="2024-04" db="EMBL/GenBank/DDBJ databases">
        <authorList>
            <person name="Chen Y."/>
            <person name="Shah S."/>
            <person name="Dougan E. K."/>
            <person name="Thang M."/>
            <person name="Chan C."/>
        </authorList>
    </citation>
    <scope>NUCLEOTIDE SEQUENCE [LARGE SCALE GENOMIC DNA]</scope>
</reference>
<feature type="region of interest" description="Disordered" evidence="1">
    <location>
        <begin position="1"/>
        <end position="33"/>
    </location>
</feature>
<dbReference type="InterPro" id="IPR006342">
    <property type="entry name" value="FkbM_mtfrase"/>
</dbReference>
<evidence type="ECO:0000256" key="1">
    <source>
        <dbReference type="SAM" id="MobiDB-lite"/>
    </source>
</evidence>
<dbReference type="NCBIfam" id="TIGR01444">
    <property type="entry name" value="fkbM_fam"/>
    <property type="match status" value="1"/>
</dbReference>
<comment type="caution">
    <text evidence="3">The sequence shown here is derived from an EMBL/GenBank/DDBJ whole genome shotgun (WGS) entry which is preliminary data.</text>
</comment>
<organism evidence="3">
    <name type="scientific">Cladocopium goreaui</name>
    <dbReference type="NCBI Taxonomy" id="2562237"/>
    <lineage>
        <taxon>Eukaryota</taxon>
        <taxon>Sar</taxon>
        <taxon>Alveolata</taxon>
        <taxon>Dinophyceae</taxon>
        <taxon>Suessiales</taxon>
        <taxon>Symbiodiniaceae</taxon>
        <taxon>Cladocopium</taxon>
    </lineage>
</organism>
<dbReference type="EMBL" id="CAMXCT010000736">
    <property type="protein sequence ID" value="CAI3982689.1"/>
    <property type="molecule type" value="Genomic_DNA"/>
</dbReference>